<evidence type="ECO:0000313" key="2">
    <source>
        <dbReference type="Proteomes" id="UP000298663"/>
    </source>
</evidence>
<keyword evidence="2" id="KW-1185">Reference proteome</keyword>
<dbReference type="AlphaFoldDB" id="A0A4U8UQT0"/>
<reference evidence="1 2" key="1">
    <citation type="journal article" date="2015" name="Genome Biol.">
        <title>Comparative genomics of Steinernema reveals deeply conserved gene regulatory networks.</title>
        <authorList>
            <person name="Dillman A.R."/>
            <person name="Macchietto M."/>
            <person name="Porter C.F."/>
            <person name="Rogers A."/>
            <person name="Williams B."/>
            <person name="Antoshechkin I."/>
            <person name="Lee M.M."/>
            <person name="Goodwin Z."/>
            <person name="Lu X."/>
            <person name="Lewis E.E."/>
            <person name="Goodrich-Blair H."/>
            <person name="Stock S.P."/>
            <person name="Adams B.J."/>
            <person name="Sternberg P.W."/>
            <person name="Mortazavi A."/>
        </authorList>
    </citation>
    <scope>NUCLEOTIDE SEQUENCE [LARGE SCALE GENOMIC DNA]</scope>
    <source>
        <strain evidence="1 2">ALL</strain>
    </source>
</reference>
<dbReference type="EMBL" id="AZBU02000001">
    <property type="protein sequence ID" value="TMS35466.1"/>
    <property type="molecule type" value="Genomic_DNA"/>
</dbReference>
<dbReference type="Proteomes" id="UP000298663">
    <property type="component" value="Unassembled WGS sequence"/>
</dbReference>
<comment type="caution">
    <text evidence="1">The sequence shown here is derived from an EMBL/GenBank/DDBJ whole genome shotgun (WGS) entry which is preliminary data.</text>
</comment>
<sequence>MYVIKKTTGKNRKITCGFEPVMWRITLEIPFVLHCHQTATVCTNCVAGPWRLQGGTGIVCTYPDGGAEPSSMATQIKGDG</sequence>
<organism evidence="1 2">
    <name type="scientific">Steinernema carpocapsae</name>
    <name type="common">Entomopathogenic nematode</name>
    <dbReference type="NCBI Taxonomy" id="34508"/>
    <lineage>
        <taxon>Eukaryota</taxon>
        <taxon>Metazoa</taxon>
        <taxon>Ecdysozoa</taxon>
        <taxon>Nematoda</taxon>
        <taxon>Chromadorea</taxon>
        <taxon>Rhabditida</taxon>
        <taxon>Tylenchina</taxon>
        <taxon>Panagrolaimomorpha</taxon>
        <taxon>Strongyloidoidea</taxon>
        <taxon>Steinernematidae</taxon>
        <taxon>Steinernema</taxon>
    </lineage>
</organism>
<accession>A0A4U8UQT0</accession>
<proteinExistence type="predicted"/>
<reference evidence="1 2" key="2">
    <citation type="journal article" date="2019" name="G3 (Bethesda)">
        <title>Hybrid Assembly of the Genome of the Entomopathogenic Nematode Steinernema carpocapsae Identifies the X-Chromosome.</title>
        <authorList>
            <person name="Serra L."/>
            <person name="Macchietto M."/>
            <person name="Macias-Munoz A."/>
            <person name="McGill C.J."/>
            <person name="Rodriguez I.M."/>
            <person name="Rodriguez B."/>
            <person name="Murad R."/>
            <person name="Mortazavi A."/>
        </authorList>
    </citation>
    <scope>NUCLEOTIDE SEQUENCE [LARGE SCALE GENOMIC DNA]</scope>
    <source>
        <strain evidence="1 2">ALL</strain>
    </source>
</reference>
<protein>
    <submittedName>
        <fullName evidence="1">Uncharacterized protein</fullName>
    </submittedName>
</protein>
<evidence type="ECO:0000313" key="1">
    <source>
        <dbReference type="EMBL" id="TMS35466.1"/>
    </source>
</evidence>
<gene>
    <name evidence="1" type="ORF">L596_002864</name>
</gene>
<name>A0A4U8UQT0_STECR</name>